<evidence type="ECO:0000313" key="3">
    <source>
        <dbReference type="Proteomes" id="UP001138681"/>
    </source>
</evidence>
<evidence type="ECO:0000259" key="1">
    <source>
        <dbReference type="Pfam" id="PF12697"/>
    </source>
</evidence>
<dbReference type="GO" id="GO:0016787">
    <property type="term" value="F:hydrolase activity"/>
    <property type="evidence" value="ECO:0007669"/>
    <property type="project" value="UniProtKB-KW"/>
</dbReference>
<organism evidence="2 3">
    <name type="scientific">Erythrobacter crassostreae</name>
    <dbReference type="NCBI Taxonomy" id="2828328"/>
    <lineage>
        <taxon>Bacteria</taxon>
        <taxon>Pseudomonadati</taxon>
        <taxon>Pseudomonadota</taxon>
        <taxon>Alphaproteobacteria</taxon>
        <taxon>Sphingomonadales</taxon>
        <taxon>Erythrobacteraceae</taxon>
        <taxon>Erythrobacter/Porphyrobacter group</taxon>
        <taxon>Erythrobacter</taxon>
    </lineage>
</organism>
<feature type="domain" description="AB hydrolase-1" evidence="1">
    <location>
        <begin position="32"/>
        <end position="187"/>
    </location>
</feature>
<comment type="caution">
    <text evidence="2">The sequence shown here is derived from an EMBL/GenBank/DDBJ whole genome shotgun (WGS) entry which is preliminary data.</text>
</comment>
<keyword evidence="3" id="KW-1185">Reference proteome</keyword>
<reference evidence="2" key="1">
    <citation type="submission" date="2021-04" db="EMBL/GenBank/DDBJ databases">
        <authorList>
            <person name="Pira H."/>
            <person name="Risdian C."/>
            <person name="Wink J."/>
        </authorList>
    </citation>
    <scope>NUCLEOTIDE SEQUENCE</scope>
    <source>
        <strain evidence="2">WH158</strain>
    </source>
</reference>
<protein>
    <submittedName>
        <fullName evidence="2">Alpha/beta hydrolase</fullName>
    </submittedName>
</protein>
<proteinExistence type="predicted"/>
<dbReference type="InterPro" id="IPR000073">
    <property type="entry name" value="AB_hydrolase_1"/>
</dbReference>
<gene>
    <name evidence="2" type="ORF">KCG46_05025</name>
</gene>
<name>A0A9X1F272_9SPHN</name>
<dbReference type="GO" id="GO:0016020">
    <property type="term" value="C:membrane"/>
    <property type="evidence" value="ECO:0007669"/>
    <property type="project" value="TreeGrafter"/>
</dbReference>
<dbReference type="InterPro" id="IPR050266">
    <property type="entry name" value="AB_hydrolase_sf"/>
</dbReference>
<evidence type="ECO:0000313" key="2">
    <source>
        <dbReference type="EMBL" id="MBV7258942.1"/>
    </source>
</evidence>
<dbReference type="PANTHER" id="PTHR43798">
    <property type="entry name" value="MONOACYLGLYCEROL LIPASE"/>
    <property type="match status" value="1"/>
</dbReference>
<dbReference type="RefSeq" id="WP_218404200.1">
    <property type="nucleotide sequence ID" value="NZ_JAGSPC010000001.1"/>
</dbReference>
<dbReference type="Pfam" id="PF12697">
    <property type="entry name" value="Abhydrolase_6"/>
    <property type="match status" value="1"/>
</dbReference>
<dbReference type="EMBL" id="JAGSPC010000001">
    <property type="protein sequence ID" value="MBV7258942.1"/>
    <property type="molecule type" value="Genomic_DNA"/>
</dbReference>
<dbReference type="PANTHER" id="PTHR43798:SF33">
    <property type="entry name" value="HYDROLASE, PUTATIVE (AFU_ORTHOLOGUE AFUA_2G14860)-RELATED"/>
    <property type="match status" value="1"/>
</dbReference>
<sequence length="288" mass="31888">MTPTQKTIAVNDISLVYFEWNGGADSQKPPMIFAHATGFHARVWDSVIAHFPDRHIYALDMRGHGRSTGGPIENWQQLSGDVCAFLDSQEIKGATGIGHSMGAHTLLQSAADRPDAFSNLVLFDPVILAPEFYADGTPWFTPDNPHPSIRRKRNFDGVEAMIARFEARDPYEIFERRVFEDYCRHGLLPKANGQGFELACPPEVEASVYASSRSNSAIHETAKSVDIPATIVRAKQTERMDFKGSPTWPDLASTMPQGTDMPRPDMTHFHPFEDSADAARIIAEAMAA</sequence>
<accession>A0A9X1F272</accession>
<dbReference type="Proteomes" id="UP001138681">
    <property type="component" value="Unassembled WGS sequence"/>
</dbReference>
<keyword evidence="2" id="KW-0378">Hydrolase</keyword>
<dbReference type="AlphaFoldDB" id="A0A9X1F272"/>